<keyword evidence="1" id="KW-0812">Transmembrane</keyword>
<dbReference type="Proteomes" id="UP000242662">
    <property type="component" value="Unassembled WGS sequence"/>
</dbReference>
<organism evidence="2 3">
    <name type="scientific">Shouchella lonarensis</name>
    <dbReference type="NCBI Taxonomy" id="1464122"/>
    <lineage>
        <taxon>Bacteria</taxon>
        <taxon>Bacillati</taxon>
        <taxon>Bacillota</taxon>
        <taxon>Bacilli</taxon>
        <taxon>Bacillales</taxon>
        <taxon>Bacillaceae</taxon>
        <taxon>Shouchella</taxon>
    </lineage>
</organism>
<proteinExistence type="predicted"/>
<feature type="transmembrane region" description="Helical" evidence="1">
    <location>
        <begin position="174"/>
        <end position="195"/>
    </location>
</feature>
<protein>
    <submittedName>
        <fullName evidence="2">Uncharacterized protein</fullName>
    </submittedName>
</protein>
<accession>A0A1G6HMP6</accession>
<feature type="transmembrane region" description="Helical" evidence="1">
    <location>
        <begin position="215"/>
        <end position="241"/>
    </location>
</feature>
<reference evidence="3" key="1">
    <citation type="submission" date="2016-09" db="EMBL/GenBank/DDBJ databases">
        <authorList>
            <person name="Varghese N."/>
            <person name="Submissions S."/>
        </authorList>
    </citation>
    <scope>NUCLEOTIDE SEQUENCE [LARGE SCALE GENOMIC DNA]</scope>
    <source>
        <strain evidence="3">25nlg</strain>
    </source>
</reference>
<keyword evidence="3" id="KW-1185">Reference proteome</keyword>
<evidence type="ECO:0000313" key="2">
    <source>
        <dbReference type="EMBL" id="SDB95155.1"/>
    </source>
</evidence>
<dbReference type="EMBL" id="FMYM01000004">
    <property type="protein sequence ID" value="SDB95155.1"/>
    <property type="molecule type" value="Genomic_DNA"/>
</dbReference>
<keyword evidence="1" id="KW-1133">Transmembrane helix</keyword>
<evidence type="ECO:0000313" key="3">
    <source>
        <dbReference type="Proteomes" id="UP000242662"/>
    </source>
</evidence>
<name>A0A1G6HMP6_9BACI</name>
<gene>
    <name evidence="2" type="ORF">SAMN05421737_10465</name>
</gene>
<evidence type="ECO:0000256" key="1">
    <source>
        <dbReference type="SAM" id="Phobius"/>
    </source>
</evidence>
<keyword evidence="1" id="KW-0472">Membrane</keyword>
<sequence>MDVKKEVDKVLRRIHERTKFTTLYVRCPELCEQKRMDLRAERFFVICLLIAYHVFVVFSLFNDGQKFVSSIIDFLLRGKDDPILTVVYWGTATLVLLAIPWSVAKRYIDKQARKAYDLVENKFSLDHFKYELAEKEFREMLKNPKINERIIREHALPYLERKIKRKEKQSIPTYLSKTTPHALIAVSIALVVFLFDGIKELISDKPEILSFLLSAFVLVFVLIFGPLMLLGIGINCVLALINHSTSEMHRLVLLRKAVFIYLAEKDANFIDV</sequence>
<dbReference type="STRING" id="1464122.SAMN05421737_10465"/>
<feature type="transmembrane region" description="Helical" evidence="1">
    <location>
        <begin position="82"/>
        <end position="104"/>
    </location>
</feature>
<dbReference type="AlphaFoldDB" id="A0A1G6HMP6"/>
<feature type="transmembrane region" description="Helical" evidence="1">
    <location>
        <begin position="43"/>
        <end position="62"/>
    </location>
</feature>